<feature type="binding site" evidence="8">
    <location>
        <position position="65"/>
    </location>
    <ligand>
        <name>carbamoyl phosphate</name>
        <dbReference type="ChEBI" id="CHEBI:58228"/>
    </ligand>
</feature>
<dbReference type="Pfam" id="PF02729">
    <property type="entry name" value="OTCace_N"/>
    <property type="match status" value="1"/>
</dbReference>
<dbReference type="GO" id="GO:0004070">
    <property type="term" value="F:aspartate carbamoyltransferase activity"/>
    <property type="evidence" value="ECO:0007669"/>
    <property type="project" value="UniProtKB-UniRule"/>
</dbReference>
<evidence type="ECO:0000256" key="5">
    <source>
        <dbReference type="ARBA" id="ARBA00022975"/>
    </source>
</evidence>
<feature type="binding site" evidence="8">
    <location>
        <position position="64"/>
    </location>
    <ligand>
        <name>carbamoyl phosphate</name>
        <dbReference type="ChEBI" id="CHEBI:58228"/>
    </ligand>
</feature>
<dbReference type="RefSeq" id="WP_108917211.1">
    <property type="nucleotide sequence ID" value="NZ_BGJY01000010.1"/>
</dbReference>
<dbReference type="GO" id="GO:0044205">
    <property type="term" value="P:'de novo' UMP biosynthetic process"/>
    <property type="evidence" value="ECO:0007669"/>
    <property type="project" value="UniProtKB-UniRule"/>
</dbReference>
<comment type="function">
    <text evidence="6 8">Catalyzes the condensation of carbamoyl phosphate and aspartate to form carbamoyl aspartate and inorganic phosphate, the committed step in the de novo pyrimidine nucleotide biosynthesis pathway.</text>
</comment>
<dbReference type="AlphaFoldDB" id="A0A2U1SQW0"/>
<evidence type="ECO:0000256" key="4">
    <source>
        <dbReference type="ARBA" id="ARBA00022679"/>
    </source>
</evidence>
<evidence type="ECO:0000259" key="10">
    <source>
        <dbReference type="Pfam" id="PF02729"/>
    </source>
</evidence>
<dbReference type="InterPro" id="IPR036901">
    <property type="entry name" value="Asp/Orn_carbamoylTrfase_sf"/>
</dbReference>
<evidence type="ECO:0000313" key="11">
    <source>
        <dbReference type="EMBL" id="PWB93990.1"/>
    </source>
</evidence>
<dbReference type="InterPro" id="IPR006132">
    <property type="entry name" value="Asp/Orn_carbamoyltranf_P-bd"/>
</dbReference>
<evidence type="ECO:0000256" key="3">
    <source>
        <dbReference type="ARBA" id="ARBA00008896"/>
    </source>
</evidence>
<dbReference type="EMBL" id="PUIV01000013">
    <property type="protein sequence ID" value="PWB93990.1"/>
    <property type="molecule type" value="Genomic_DNA"/>
</dbReference>
<dbReference type="UniPathway" id="UPA00070">
    <property type="reaction ID" value="UER00116"/>
</dbReference>
<feature type="domain" description="Aspartate/ornithine carbamoyltransferase Asp/Orn-binding" evidence="9">
    <location>
        <begin position="161"/>
        <end position="307"/>
    </location>
</feature>
<feature type="binding site" evidence="8">
    <location>
        <position position="270"/>
    </location>
    <ligand>
        <name>carbamoyl phosphate</name>
        <dbReference type="ChEBI" id="CHEBI:58228"/>
    </ligand>
</feature>
<feature type="domain" description="Aspartate/ornithine carbamoyltransferase carbamoyl-P binding" evidence="10">
    <location>
        <begin position="12"/>
        <end position="154"/>
    </location>
</feature>
<protein>
    <recommendedName>
        <fullName evidence="8">Aspartate carbamoyltransferase</fullName>
        <ecNumber evidence="8">2.1.3.2</ecNumber>
    </recommendedName>
    <alternativeName>
        <fullName evidence="8">Aspartate transcarbamylase</fullName>
        <shortName evidence="8">ATCase</shortName>
    </alternativeName>
</protein>
<dbReference type="PRINTS" id="PR00100">
    <property type="entry name" value="AOTCASE"/>
</dbReference>
<dbReference type="Proteomes" id="UP000245137">
    <property type="component" value="Unassembled WGS sequence"/>
</dbReference>
<dbReference type="InterPro" id="IPR006131">
    <property type="entry name" value="Asp_carbamoyltransf_Asp/Orn-bd"/>
</dbReference>
<comment type="caution">
    <text evidence="11">The sequence shown here is derived from an EMBL/GenBank/DDBJ whole genome shotgun (WGS) entry which is preliminary data.</text>
</comment>
<dbReference type="PROSITE" id="PS00097">
    <property type="entry name" value="CARBAMOYLTRANSFERASE"/>
    <property type="match status" value="1"/>
</dbReference>
<dbReference type="Pfam" id="PF00185">
    <property type="entry name" value="OTCace"/>
    <property type="match status" value="1"/>
</dbReference>
<dbReference type="OrthoDB" id="9774690at2"/>
<evidence type="ECO:0000256" key="1">
    <source>
        <dbReference type="ARBA" id="ARBA00003822"/>
    </source>
</evidence>
<feature type="binding site" evidence="8">
    <location>
        <position position="229"/>
    </location>
    <ligand>
        <name>L-aspartate</name>
        <dbReference type="ChEBI" id="CHEBI:29991"/>
    </ligand>
</feature>
<keyword evidence="5 8" id="KW-0665">Pyrimidine biosynthesis</keyword>
<feature type="binding site" evidence="8">
    <location>
        <position position="271"/>
    </location>
    <ligand>
        <name>carbamoyl phosphate</name>
        <dbReference type="ChEBI" id="CHEBI:58228"/>
    </ligand>
</feature>
<feature type="binding site" evidence="8">
    <location>
        <position position="114"/>
    </location>
    <ligand>
        <name>carbamoyl phosphate</name>
        <dbReference type="ChEBI" id="CHEBI:58228"/>
    </ligand>
</feature>
<evidence type="ECO:0000256" key="8">
    <source>
        <dbReference type="HAMAP-Rule" id="MF_00001"/>
    </source>
</evidence>
<reference evidence="11 12" key="1">
    <citation type="journal article" date="2018" name="Appl. Microbiol. Biotechnol.">
        <title>Co-cultivation of the strictly anaerobic methanogen Methanosarcina barkeri with aerobic methanotrophs in an oxygen-limited membrane bioreactor.</title>
        <authorList>
            <person name="In 't Zandt M.H."/>
            <person name="van den Bosch T.J.M."/>
            <person name="Rijkers R."/>
            <person name="van Kessel M.A.H.J."/>
            <person name="Jetten M.S.M."/>
            <person name="Welte C.U."/>
        </authorList>
    </citation>
    <scope>NUCLEOTIDE SEQUENCE [LARGE SCALE GENOMIC DNA]</scope>
    <source>
        <strain evidence="11 12">DSM 17706</strain>
    </source>
</reference>
<feature type="binding site" evidence="8">
    <location>
        <position position="142"/>
    </location>
    <ligand>
        <name>carbamoyl phosphate</name>
        <dbReference type="ChEBI" id="CHEBI:58228"/>
    </ligand>
</feature>
<comment type="function">
    <text evidence="1">Reversibly catalyzes the transfer of the carbamoyl group from carbamoyl phosphate (CP) to the N(epsilon) atom of ornithine (ORN) to produce L-citrulline.</text>
</comment>
<name>A0A2U1SQW0_METSR</name>
<keyword evidence="12" id="KW-1185">Reference proteome</keyword>
<keyword evidence="4 8" id="KW-0808">Transferase</keyword>
<dbReference type="SUPFAM" id="SSF53671">
    <property type="entry name" value="Aspartate/ornithine carbamoyltransferase"/>
    <property type="match status" value="1"/>
</dbReference>
<evidence type="ECO:0000259" key="9">
    <source>
        <dbReference type="Pfam" id="PF00185"/>
    </source>
</evidence>
<proteinExistence type="inferred from homology"/>
<evidence type="ECO:0000256" key="2">
    <source>
        <dbReference type="ARBA" id="ARBA00004852"/>
    </source>
</evidence>
<feature type="binding site" evidence="8">
    <location>
        <position position="92"/>
    </location>
    <ligand>
        <name>L-aspartate</name>
        <dbReference type="ChEBI" id="CHEBI:29991"/>
    </ligand>
</feature>
<dbReference type="PANTHER" id="PTHR45753:SF6">
    <property type="entry name" value="ASPARTATE CARBAMOYLTRANSFERASE"/>
    <property type="match status" value="1"/>
</dbReference>
<comment type="similarity">
    <text evidence="3 8">Belongs to the aspartate/ornithine carbamoyltransferase superfamily. ATCase family.</text>
</comment>
<dbReference type="GO" id="GO:0006520">
    <property type="term" value="P:amino acid metabolic process"/>
    <property type="evidence" value="ECO:0007669"/>
    <property type="project" value="InterPro"/>
</dbReference>
<dbReference type="PRINTS" id="PR00101">
    <property type="entry name" value="ATCASE"/>
</dbReference>
<dbReference type="FunFam" id="3.40.50.1370:FF:000007">
    <property type="entry name" value="Aspartate carbamoyltransferase"/>
    <property type="match status" value="1"/>
</dbReference>
<dbReference type="GO" id="GO:0005829">
    <property type="term" value="C:cytosol"/>
    <property type="evidence" value="ECO:0007669"/>
    <property type="project" value="TreeGrafter"/>
</dbReference>
<organism evidence="11 12">
    <name type="scientific">Methylosinus sporium</name>
    <dbReference type="NCBI Taxonomy" id="428"/>
    <lineage>
        <taxon>Bacteria</taxon>
        <taxon>Pseudomonadati</taxon>
        <taxon>Pseudomonadota</taxon>
        <taxon>Alphaproteobacteria</taxon>
        <taxon>Hyphomicrobiales</taxon>
        <taxon>Methylocystaceae</taxon>
        <taxon>Methylosinus</taxon>
    </lineage>
</organism>
<comment type="catalytic activity">
    <reaction evidence="7 8">
        <text>carbamoyl phosphate + L-aspartate = N-carbamoyl-L-aspartate + phosphate + H(+)</text>
        <dbReference type="Rhea" id="RHEA:20013"/>
        <dbReference type="ChEBI" id="CHEBI:15378"/>
        <dbReference type="ChEBI" id="CHEBI:29991"/>
        <dbReference type="ChEBI" id="CHEBI:32814"/>
        <dbReference type="ChEBI" id="CHEBI:43474"/>
        <dbReference type="ChEBI" id="CHEBI:58228"/>
        <dbReference type="EC" id="2.1.3.2"/>
    </reaction>
</comment>
<comment type="pathway">
    <text evidence="2 8">Pyrimidine metabolism; UMP biosynthesis via de novo pathway; (S)-dihydroorotate from bicarbonate: step 2/3.</text>
</comment>
<dbReference type="PANTHER" id="PTHR45753">
    <property type="entry name" value="ORNITHINE CARBAMOYLTRANSFERASE, MITOCHONDRIAL"/>
    <property type="match status" value="1"/>
</dbReference>
<dbReference type="Gene3D" id="3.40.50.1370">
    <property type="entry name" value="Aspartate/ornithine carbamoyltransferase"/>
    <property type="match status" value="2"/>
</dbReference>
<sequence>MPQKPHPVFPHRHLLGIEGLSRIDIVTLLDMAEEAIEVSRQVEKKRATLRGRTQVNLFYESSTRTQASFEIAGKRLGADVMNMSVANSSEKKGETLLDTAMTLNAMRPDILVVRHARAGAVHLLARKVDCAVVNAGDGAHEHPTQALLDALTIRRHKGRIEGLTVAICGDVLHSRVARSNIILLSALGARLRAVGPSTLAPDSLSRLGVEVFHDMRSGLAGADIVMMLRLQRERMNGAFVPSSREYFHFFGLDEEKLAYAAPDALVMHPGPMNRGVEIDSSVADGARSLIRDQVEMGVAVRMAVLEALAQHLPNV</sequence>
<comment type="subunit">
    <text evidence="8">Heterododecamer (2C3:3R2) of six catalytic PyrB chains organized as two trimers (C3), and six regulatory PyrI chains organized as three dimers (R2).</text>
</comment>
<dbReference type="GO" id="GO:0016597">
    <property type="term" value="F:amino acid binding"/>
    <property type="evidence" value="ECO:0007669"/>
    <property type="project" value="InterPro"/>
</dbReference>
<dbReference type="EC" id="2.1.3.2" evidence="8"/>
<feature type="binding site" evidence="8">
    <location>
        <position position="145"/>
    </location>
    <ligand>
        <name>carbamoyl phosphate</name>
        <dbReference type="ChEBI" id="CHEBI:58228"/>
    </ligand>
</feature>
<accession>A0A2U1SQW0</accession>
<dbReference type="InterPro" id="IPR002082">
    <property type="entry name" value="Asp_carbamoyltransf"/>
</dbReference>
<evidence type="ECO:0000256" key="6">
    <source>
        <dbReference type="ARBA" id="ARBA00043884"/>
    </source>
</evidence>
<evidence type="ECO:0000313" key="12">
    <source>
        <dbReference type="Proteomes" id="UP000245137"/>
    </source>
</evidence>
<dbReference type="InterPro" id="IPR006130">
    <property type="entry name" value="Asp/Orn_carbamoylTrfase"/>
</dbReference>
<gene>
    <name evidence="8 11" type="primary">pyrB</name>
    <name evidence="11" type="ORF">C5689_10395</name>
</gene>
<feature type="binding site" evidence="8">
    <location>
        <position position="175"/>
    </location>
    <ligand>
        <name>L-aspartate</name>
        <dbReference type="ChEBI" id="CHEBI:29991"/>
    </ligand>
</feature>
<dbReference type="HAMAP" id="MF_00001">
    <property type="entry name" value="Asp_carb_tr"/>
    <property type="match status" value="1"/>
</dbReference>
<evidence type="ECO:0000256" key="7">
    <source>
        <dbReference type="ARBA" id="ARBA00048859"/>
    </source>
</evidence>
<dbReference type="GO" id="GO:0006207">
    <property type="term" value="P:'de novo' pyrimidine nucleobase biosynthetic process"/>
    <property type="evidence" value="ECO:0007669"/>
    <property type="project" value="InterPro"/>
</dbReference>
<dbReference type="NCBIfam" id="TIGR00670">
    <property type="entry name" value="asp_carb_tr"/>
    <property type="match status" value="1"/>
</dbReference>
<dbReference type="NCBIfam" id="NF002032">
    <property type="entry name" value="PRK00856.1"/>
    <property type="match status" value="1"/>
</dbReference>